<dbReference type="AlphaFoldDB" id="A0A6A6ET01"/>
<protein>
    <submittedName>
        <fullName evidence="2">Uncharacterized protein</fullName>
    </submittedName>
</protein>
<evidence type="ECO:0000313" key="2">
    <source>
        <dbReference type="EMBL" id="KAF2193220.1"/>
    </source>
</evidence>
<reference evidence="2" key="1">
    <citation type="journal article" date="2020" name="Stud. Mycol.">
        <title>101 Dothideomycetes genomes: a test case for predicting lifestyles and emergence of pathogens.</title>
        <authorList>
            <person name="Haridas S."/>
            <person name="Albert R."/>
            <person name="Binder M."/>
            <person name="Bloem J."/>
            <person name="Labutti K."/>
            <person name="Salamov A."/>
            <person name="Andreopoulos B."/>
            <person name="Baker S."/>
            <person name="Barry K."/>
            <person name="Bills G."/>
            <person name="Bluhm B."/>
            <person name="Cannon C."/>
            <person name="Castanera R."/>
            <person name="Culley D."/>
            <person name="Daum C."/>
            <person name="Ezra D."/>
            <person name="Gonzalez J."/>
            <person name="Henrissat B."/>
            <person name="Kuo A."/>
            <person name="Liang C."/>
            <person name="Lipzen A."/>
            <person name="Lutzoni F."/>
            <person name="Magnuson J."/>
            <person name="Mondo S."/>
            <person name="Nolan M."/>
            <person name="Ohm R."/>
            <person name="Pangilinan J."/>
            <person name="Park H.-J."/>
            <person name="Ramirez L."/>
            <person name="Alfaro M."/>
            <person name="Sun H."/>
            <person name="Tritt A."/>
            <person name="Yoshinaga Y."/>
            <person name="Zwiers L.-H."/>
            <person name="Turgeon B."/>
            <person name="Goodwin S."/>
            <person name="Spatafora J."/>
            <person name="Crous P."/>
            <person name="Grigoriev I."/>
        </authorList>
    </citation>
    <scope>NUCLEOTIDE SEQUENCE</scope>
    <source>
        <strain evidence="2">CBS 207.26</strain>
    </source>
</reference>
<evidence type="ECO:0000256" key="1">
    <source>
        <dbReference type="SAM" id="Phobius"/>
    </source>
</evidence>
<dbReference type="EMBL" id="ML994614">
    <property type="protein sequence ID" value="KAF2193220.1"/>
    <property type="molecule type" value="Genomic_DNA"/>
</dbReference>
<keyword evidence="1" id="KW-0472">Membrane</keyword>
<feature type="transmembrane region" description="Helical" evidence="1">
    <location>
        <begin position="39"/>
        <end position="62"/>
    </location>
</feature>
<sequence length="64" mass="7235">MAVTKLRKMGIFKWVSDPFHQIQTPWHASLSINCSSNHYWGLLVFPILGSWSLVIVPCGLALHT</sequence>
<organism evidence="2 3">
    <name type="scientific">Zopfia rhizophila CBS 207.26</name>
    <dbReference type="NCBI Taxonomy" id="1314779"/>
    <lineage>
        <taxon>Eukaryota</taxon>
        <taxon>Fungi</taxon>
        <taxon>Dikarya</taxon>
        <taxon>Ascomycota</taxon>
        <taxon>Pezizomycotina</taxon>
        <taxon>Dothideomycetes</taxon>
        <taxon>Dothideomycetes incertae sedis</taxon>
        <taxon>Zopfiaceae</taxon>
        <taxon>Zopfia</taxon>
    </lineage>
</organism>
<keyword evidence="3" id="KW-1185">Reference proteome</keyword>
<name>A0A6A6ET01_9PEZI</name>
<proteinExistence type="predicted"/>
<accession>A0A6A6ET01</accession>
<gene>
    <name evidence="2" type="ORF">K469DRAFT_715260</name>
</gene>
<dbReference type="Proteomes" id="UP000800200">
    <property type="component" value="Unassembled WGS sequence"/>
</dbReference>
<keyword evidence="1" id="KW-0812">Transmembrane</keyword>
<keyword evidence="1" id="KW-1133">Transmembrane helix</keyword>
<evidence type="ECO:0000313" key="3">
    <source>
        <dbReference type="Proteomes" id="UP000800200"/>
    </source>
</evidence>